<reference evidence="5 6" key="1">
    <citation type="submission" date="2014-03" db="EMBL/GenBank/DDBJ databases">
        <title>Genomics of Bifidobacteria.</title>
        <authorList>
            <person name="Ventura M."/>
            <person name="Milani C."/>
            <person name="Lugli G.A."/>
        </authorList>
    </citation>
    <scope>NUCLEOTIDE SEQUENCE [LARGE SCALE GENOMIC DNA]</scope>
    <source>
        <strain evidence="5 6">DSM 23969</strain>
    </source>
</reference>
<dbReference type="PANTHER" id="PTHR33164:SF43">
    <property type="entry name" value="HTH-TYPE TRANSCRIPTIONAL REPRESSOR YETL"/>
    <property type="match status" value="1"/>
</dbReference>
<name>A0A087A0E2_9BIFI</name>
<dbReference type="EMBL" id="JGYN01000006">
    <property type="protein sequence ID" value="KFI52242.1"/>
    <property type="molecule type" value="Genomic_DNA"/>
</dbReference>
<dbReference type="InterPro" id="IPR036390">
    <property type="entry name" value="WH_DNA-bd_sf"/>
</dbReference>
<dbReference type="eggNOG" id="COG1846">
    <property type="taxonomic scope" value="Bacteria"/>
</dbReference>
<dbReference type="InterPro" id="IPR000835">
    <property type="entry name" value="HTH_MarR-typ"/>
</dbReference>
<dbReference type="Proteomes" id="UP000029108">
    <property type="component" value="Unassembled WGS sequence"/>
</dbReference>
<evidence type="ECO:0000313" key="5">
    <source>
        <dbReference type="EMBL" id="KFI52242.1"/>
    </source>
</evidence>
<keyword evidence="2" id="KW-0238">DNA-binding</keyword>
<keyword evidence="6" id="KW-1185">Reference proteome</keyword>
<dbReference type="PANTHER" id="PTHR33164">
    <property type="entry name" value="TRANSCRIPTIONAL REGULATOR, MARR FAMILY"/>
    <property type="match status" value="1"/>
</dbReference>
<dbReference type="GO" id="GO:0006950">
    <property type="term" value="P:response to stress"/>
    <property type="evidence" value="ECO:0007669"/>
    <property type="project" value="TreeGrafter"/>
</dbReference>
<dbReference type="PRINTS" id="PR00598">
    <property type="entry name" value="HTHMARR"/>
</dbReference>
<dbReference type="RefSeq" id="WP_238548412.1">
    <property type="nucleotide sequence ID" value="NZ_JDUU01000013.1"/>
</dbReference>
<comment type="caution">
    <text evidence="5">The sequence shown here is derived from an EMBL/GenBank/DDBJ whole genome shotgun (WGS) entry which is preliminary data.</text>
</comment>
<gene>
    <name evidence="5" type="ORF">BBIA_0538</name>
</gene>
<accession>A0A087A0E2</accession>
<dbReference type="InterPro" id="IPR039422">
    <property type="entry name" value="MarR/SlyA-like"/>
</dbReference>
<evidence type="ECO:0000256" key="3">
    <source>
        <dbReference type="ARBA" id="ARBA00023163"/>
    </source>
</evidence>
<dbReference type="SMART" id="SM00347">
    <property type="entry name" value="HTH_MARR"/>
    <property type="match status" value="1"/>
</dbReference>
<keyword evidence="3" id="KW-0804">Transcription</keyword>
<dbReference type="Pfam" id="PF12802">
    <property type="entry name" value="MarR_2"/>
    <property type="match status" value="1"/>
</dbReference>
<dbReference type="SUPFAM" id="SSF46785">
    <property type="entry name" value="Winged helix' DNA-binding domain"/>
    <property type="match status" value="1"/>
</dbReference>
<dbReference type="InterPro" id="IPR023187">
    <property type="entry name" value="Tscrpt_reg_MarR-type_CS"/>
</dbReference>
<dbReference type="GO" id="GO:0003677">
    <property type="term" value="F:DNA binding"/>
    <property type="evidence" value="ECO:0007669"/>
    <property type="project" value="UniProtKB-KW"/>
</dbReference>
<evidence type="ECO:0000256" key="1">
    <source>
        <dbReference type="ARBA" id="ARBA00023015"/>
    </source>
</evidence>
<dbReference type="Gene3D" id="1.10.10.10">
    <property type="entry name" value="Winged helix-like DNA-binding domain superfamily/Winged helix DNA-binding domain"/>
    <property type="match status" value="1"/>
</dbReference>
<dbReference type="PROSITE" id="PS50995">
    <property type="entry name" value="HTH_MARR_2"/>
    <property type="match status" value="1"/>
</dbReference>
<dbReference type="InterPro" id="IPR036388">
    <property type="entry name" value="WH-like_DNA-bd_sf"/>
</dbReference>
<dbReference type="STRING" id="1437608.GCA_000771645_00581"/>
<proteinExistence type="predicted"/>
<evidence type="ECO:0000259" key="4">
    <source>
        <dbReference type="PROSITE" id="PS50995"/>
    </source>
</evidence>
<organism evidence="5 6">
    <name type="scientific">Bifidobacterium biavatii DSM 23969</name>
    <dbReference type="NCBI Taxonomy" id="1437608"/>
    <lineage>
        <taxon>Bacteria</taxon>
        <taxon>Bacillati</taxon>
        <taxon>Actinomycetota</taxon>
        <taxon>Actinomycetes</taxon>
        <taxon>Bifidobacteriales</taxon>
        <taxon>Bifidobacteriaceae</taxon>
        <taxon>Bifidobacterium</taxon>
    </lineage>
</organism>
<protein>
    <recommendedName>
        <fullName evidence="4">HTH marR-type domain-containing protein</fullName>
    </recommendedName>
</protein>
<dbReference type="GO" id="GO:0003700">
    <property type="term" value="F:DNA-binding transcription factor activity"/>
    <property type="evidence" value="ECO:0007669"/>
    <property type="project" value="InterPro"/>
</dbReference>
<dbReference type="PROSITE" id="PS01117">
    <property type="entry name" value="HTH_MARR_1"/>
    <property type="match status" value="1"/>
</dbReference>
<keyword evidence="1" id="KW-0805">Transcription regulation</keyword>
<sequence length="153" mass="16977">MTMSDRELVELFHDVARVSHQREVRNNDTLAHGSGQSRCLLTLSGLGPVSQRRLAAILDIRSASLSELLGKMEARGWVSRTPHPEDGRTYMVALTEEGKAEAMRRRSVGNGASGELLAALTESQRKQFGEILATIKRHYQELDQSDAHRAGLR</sequence>
<feature type="domain" description="HTH marR-type" evidence="4">
    <location>
        <begin position="5"/>
        <end position="137"/>
    </location>
</feature>
<evidence type="ECO:0000256" key="2">
    <source>
        <dbReference type="ARBA" id="ARBA00023125"/>
    </source>
</evidence>
<dbReference type="AlphaFoldDB" id="A0A087A0E2"/>
<evidence type="ECO:0000313" key="6">
    <source>
        <dbReference type="Proteomes" id="UP000029108"/>
    </source>
</evidence>